<evidence type="ECO:0000313" key="1">
    <source>
        <dbReference type="EMBL" id="ETW74964.1"/>
    </source>
</evidence>
<dbReference type="KEGG" id="hir:HETIRDRAFT_456450"/>
<dbReference type="GeneID" id="20676742"/>
<evidence type="ECO:0000313" key="2">
    <source>
        <dbReference type="Proteomes" id="UP000030671"/>
    </source>
</evidence>
<sequence length="192" mass="20260">MSPLMAISTSLAAAGDGLPAEPSNVHCGSPARVRSDTTSCASLNLPLAALPGASERATTLWRARVQTSLSLGPLGIRKAITARVEGRNSILHKPSGTSWHKLRSALRRDRWCESNSVQVFSQAASIFATSAGHVLPLGATGRGSWGRLVALDRRAARPAFEMGENGRVIFRVQLASSTVGTDAGFREDQGLT</sequence>
<dbReference type="EMBL" id="KI925467">
    <property type="protein sequence ID" value="ETW74964.1"/>
    <property type="molecule type" value="Genomic_DNA"/>
</dbReference>
<accession>W4JNB1</accession>
<dbReference type="AlphaFoldDB" id="W4JNB1"/>
<gene>
    <name evidence="1" type="ORF">HETIRDRAFT_456450</name>
</gene>
<dbReference type="RefSeq" id="XP_009553422.1">
    <property type="nucleotide sequence ID" value="XM_009555127.1"/>
</dbReference>
<reference evidence="1 2" key="1">
    <citation type="journal article" date="2012" name="New Phytol.">
        <title>Insight into trade-off between wood decay and parasitism from the genome of a fungal forest pathogen.</title>
        <authorList>
            <person name="Olson A."/>
            <person name="Aerts A."/>
            <person name="Asiegbu F."/>
            <person name="Belbahri L."/>
            <person name="Bouzid O."/>
            <person name="Broberg A."/>
            <person name="Canback B."/>
            <person name="Coutinho P.M."/>
            <person name="Cullen D."/>
            <person name="Dalman K."/>
            <person name="Deflorio G."/>
            <person name="van Diepen L.T."/>
            <person name="Dunand C."/>
            <person name="Duplessis S."/>
            <person name="Durling M."/>
            <person name="Gonthier P."/>
            <person name="Grimwood J."/>
            <person name="Fossdal C.G."/>
            <person name="Hansson D."/>
            <person name="Henrissat B."/>
            <person name="Hietala A."/>
            <person name="Himmelstrand K."/>
            <person name="Hoffmeister D."/>
            <person name="Hogberg N."/>
            <person name="James T.Y."/>
            <person name="Karlsson M."/>
            <person name="Kohler A."/>
            <person name="Kues U."/>
            <person name="Lee Y.H."/>
            <person name="Lin Y.C."/>
            <person name="Lind M."/>
            <person name="Lindquist E."/>
            <person name="Lombard V."/>
            <person name="Lucas S."/>
            <person name="Lunden K."/>
            <person name="Morin E."/>
            <person name="Murat C."/>
            <person name="Park J."/>
            <person name="Raffaello T."/>
            <person name="Rouze P."/>
            <person name="Salamov A."/>
            <person name="Schmutz J."/>
            <person name="Solheim H."/>
            <person name="Stahlberg J."/>
            <person name="Velez H."/>
            <person name="de Vries R.P."/>
            <person name="Wiebenga A."/>
            <person name="Woodward S."/>
            <person name="Yakovlev I."/>
            <person name="Garbelotto M."/>
            <person name="Martin F."/>
            <person name="Grigoriev I.V."/>
            <person name="Stenlid J."/>
        </authorList>
    </citation>
    <scope>NUCLEOTIDE SEQUENCE [LARGE SCALE GENOMIC DNA]</scope>
    <source>
        <strain evidence="1 2">TC 32-1</strain>
    </source>
</reference>
<organism evidence="1 2">
    <name type="scientific">Heterobasidion irregulare (strain TC 32-1)</name>
    <dbReference type="NCBI Taxonomy" id="747525"/>
    <lineage>
        <taxon>Eukaryota</taxon>
        <taxon>Fungi</taxon>
        <taxon>Dikarya</taxon>
        <taxon>Basidiomycota</taxon>
        <taxon>Agaricomycotina</taxon>
        <taxon>Agaricomycetes</taxon>
        <taxon>Russulales</taxon>
        <taxon>Bondarzewiaceae</taxon>
        <taxon>Heterobasidion</taxon>
        <taxon>Heterobasidion annosum species complex</taxon>
    </lineage>
</organism>
<name>W4JNB1_HETIT</name>
<dbReference type="Proteomes" id="UP000030671">
    <property type="component" value="Unassembled WGS sequence"/>
</dbReference>
<dbReference type="HOGENOM" id="CLU_1415331_0_0_1"/>
<keyword evidence="2" id="KW-1185">Reference proteome</keyword>
<protein>
    <submittedName>
        <fullName evidence="1">Uncharacterized protein</fullName>
    </submittedName>
</protein>
<proteinExistence type="predicted"/>
<dbReference type="InParanoid" id="W4JNB1"/>